<dbReference type="PANTHER" id="PTHR46238">
    <property type="entry name" value="REVERSE TRANSCRIPTASE DOMAIN-CONTAINING PROTEIN"/>
    <property type="match status" value="1"/>
</dbReference>
<keyword evidence="2" id="KW-0436">Ligase</keyword>
<dbReference type="EMBL" id="KZ502100">
    <property type="protein sequence ID" value="PKU83517.1"/>
    <property type="molecule type" value="Genomic_DNA"/>
</dbReference>
<sequence length="183" mass="21537">MDVLTRHLQEDVPWCMLFADDILLVDKTREGVEDKLELWRSTLESKGFRLSRSKTEYMACNFSSNRPSDGIVTLGDQVINKSTRFRYFGSIYGAECWPLKEKHNNKLSVAEMRMLRWMSGFTLRDRIQNEHIREKVGVAPIEDKIRESRLRWFGHIKRRPSDDPVRRVEVLDLTCVKKGSIYI</sequence>
<accession>A0A2I0X6H9</accession>
<dbReference type="InterPro" id="IPR000477">
    <property type="entry name" value="RT_dom"/>
</dbReference>
<dbReference type="AlphaFoldDB" id="A0A2I0X6H9"/>
<evidence type="ECO:0000259" key="1">
    <source>
        <dbReference type="PROSITE" id="PS50878"/>
    </source>
</evidence>
<dbReference type="PROSITE" id="PS50878">
    <property type="entry name" value="RT_POL"/>
    <property type="match status" value="1"/>
</dbReference>
<proteinExistence type="predicted"/>
<name>A0A2I0X6H9_9ASPA</name>
<reference evidence="2 3" key="2">
    <citation type="journal article" date="2017" name="Nature">
        <title>The Apostasia genome and the evolution of orchids.</title>
        <authorList>
            <person name="Zhang G.Q."/>
            <person name="Liu K.W."/>
            <person name="Li Z."/>
            <person name="Lohaus R."/>
            <person name="Hsiao Y.Y."/>
            <person name="Niu S.C."/>
            <person name="Wang J.Y."/>
            <person name="Lin Y.C."/>
            <person name="Xu Q."/>
            <person name="Chen L.J."/>
            <person name="Yoshida K."/>
            <person name="Fujiwara S."/>
            <person name="Wang Z.W."/>
            <person name="Zhang Y.Q."/>
            <person name="Mitsuda N."/>
            <person name="Wang M."/>
            <person name="Liu G.H."/>
            <person name="Pecoraro L."/>
            <person name="Huang H.X."/>
            <person name="Xiao X.J."/>
            <person name="Lin M."/>
            <person name="Wu X.Y."/>
            <person name="Wu W.L."/>
            <person name="Chen Y.Y."/>
            <person name="Chang S.B."/>
            <person name="Sakamoto S."/>
            <person name="Ohme-Takagi M."/>
            <person name="Yagi M."/>
            <person name="Zeng S.J."/>
            <person name="Shen C.Y."/>
            <person name="Yeh C.M."/>
            <person name="Luo Y.B."/>
            <person name="Tsai W.C."/>
            <person name="Van de Peer Y."/>
            <person name="Liu Z.J."/>
        </authorList>
    </citation>
    <scope>NUCLEOTIDE SEQUENCE [LARGE SCALE GENOMIC DNA]</scope>
    <source>
        <tissue evidence="2">The whole plant</tissue>
    </source>
</reference>
<evidence type="ECO:0000313" key="2">
    <source>
        <dbReference type="EMBL" id="PKU83517.1"/>
    </source>
</evidence>
<keyword evidence="3" id="KW-1185">Reference proteome</keyword>
<organism evidence="2 3">
    <name type="scientific">Dendrobium catenatum</name>
    <dbReference type="NCBI Taxonomy" id="906689"/>
    <lineage>
        <taxon>Eukaryota</taxon>
        <taxon>Viridiplantae</taxon>
        <taxon>Streptophyta</taxon>
        <taxon>Embryophyta</taxon>
        <taxon>Tracheophyta</taxon>
        <taxon>Spermatophyta</taxon>
        <taxon>Magnoliopsida</taxon>
        <taxon>Liliopsida</taxon>
        <taxon>Asparagales</taxon>
        <taxon>Orchidaceae</taxon>
        <taxon>Epidendroideae</taxon>
        <taxon>Malaxideae</taxon>
        <taxon>Dendrobiinae</taxon>
        <taxon>Dendrobium</taxon>
    </lineage>
</organism>
<dbReference type="Proteomes" id="UP000233837">
    <property type="component" value="Unassembled WGS sequence"/>
</dbReference>
<feature type="domain" description="Reverse transcriptase" evidence="1">
    <location>
        <begin position="1"/>
        <end position="92"/>
    </location>
</feature>
<gene>
    <name evidence="2" type="ORF">MA16_Dca020670</name>
</gene>
<reference evidence="2 3" key="1">
    <citation type="journal article" date="2016" name="Sci. Rep.">
        <title>The Dendrobium catenatum Lindl. genome sequence provides insights into polysaccharide synthase, floral development and adaptive evolution.</title>
        <authorList>
            <person name="Zhang G.Q."/>
            <person name="Xu Q."/>
            <person name="Bian C."/>
            <person name="Tsai W.C."/>
            <person name="Yeh C.M."/>
            <person name="Liu K.W."/>
            <person name="Yoshida K."/>
            <person name="Zhang L.S."/>
            <person name="Chang S.B."/>
            <person name="Chen F."/>
            <person name="Shi Y."/>
            <person name="Su Y.Y."/>
            <person name="Zhang Y.Q."/>
            <person name="Chen L.J."/>
            <person name="Yin Y."/>
            <person name="Lin M."/>
            <person name="Huang H."/>
            <person name="Deng H."/>
            <person name="Wang Z.W."/>
            <person name="Zhu S.L."/>
            <person name="Zhao X."/>
            <person name="Deng C."/>
            <person name="Niu S.C."/>
            <person name="Huang J."/>
            <person name="Wang M."/>
            <person name="Liu G.H."/>
            <person name="Yang H.J."/>
            <person name="Xiao X.J."/>
            <person name="Hsiao Y.Y."/>
            <person name="Wu W.L."/>
            <person name="Chen Y.Y."/>
            <person name="Mitsuda N."/>
            <person name="Ohme-Takagi M."/>
            <person name="Luo Y.B."/>
            <person name="Van de Peer Y."/>
            <person name="Liu Z.J."/>
        </authorList>
    </citation>
    <scope>NUCLEOTIDE SEQUENCE [LARGE SCALE GENOMIC DNA]</scope>
    <source>
        <tissue evidence="2">The whole plant</tissue>
    </source>
</reference>
<protein>
    <submittedName>
        <fullName evidence="2">Ubiquitin-protein ligase E3 C</fullName>
    </submittedName>
</protein>
<dbReference type="GO" id="GO:0016874">
    <property type="term" value="F:ligase activity"/>
    <property type="evidence" value="ECO:0007669"/>
    <property type="project" value="UniProtKB-KW"/>
</dbReference>
<evidence type="ECO:0000313" key="3">
    <source>
        <dbReference type="Proteomes" id="UP000233837"/>
    </source>
</evidence>
<dbReference type="InterPro" id="IPR043128">
    <property type="entry name" value="Rev_trsase/Diguanyl_cyclase"/>
</dbReference>
<dbReference type="PANTHER" id="PTHR46238:SF8">
    <property type="entry name" value="ENDONUCLEASE_EXONUCLEASE_PHOSPHATASE DOMAIN-CONTAINING PROTEIN"/>
    <property type="match status" value="1"/>
</dbReference>
<dbReference type="Gene3D" id="3.30.70.270">
    <property type="match status" value="1"/>
</dbReference>